<evidence type="ECO:0000313" key="8">
    <source>
        <dbReference type="Proteomes" id="UP000500953"/>
    </source>
</evidence>
<dbReference type="PANTHER" id="PTHR11764">
    <property type="entry name" value="TERPENE CYCLASE/MUTASE FAMILY MEMBER"/>
    <property type="match status" value="1"/>
</dbReference>
<feature type="domain" description="Squalene cyclase N-terminal" evidence="6">
    <location>
        <begin position="23"/>
        <end position="302"/>
    </location>
</feature>
<evidence type="ECO:0000256" key="1">
    <source>
        <dbReference type="ARBA" id="ARBA00004999"/>
    </source>
</evidence>
<dbReference type="SUPFAM" id="SSF48239">
    <property type="entry name" value="Terpenoid cyclases/Protein prenyltransferases"/>
    <property type="match status" value="2"/>
</dbReference>
<keyword evidence="3" id="KW-0677">Repeat</keyword>
<feature type="domain" description="Squalene cyclase C-terminal" evidence="5">
    <location>
        <begin position="316"/>
        <end position="630"/>
    </location>
</feature>
<gene>
    <name evidence="7" type="primary">shc</name>
    <name evidence="7" type="ORF">F6W96_24880</name>
</gene>
<accession>A0A6G9Z6J5</accession>
<dbReference type="GO" id="GO:0051007">
    <property type="term" value="F:squalene-hopene cyclase activity"/>
    <property type="evidence" value="ECO:0007669"/>
    <property type="project" value="UniProtKB-EC"/>
</dbReference>
<evidence type="ECO:0000256" key="2">
    <source>
        <dbReference type="ARBA" id="ARBA00009755"/>
    </source>
</evidence>
<dbReference type="NCBIfam" id="TIGR01507">
    <property type="entry name" value="hopene_cyclase"/>
    <property type="match status" value="1"/>
</dbReference>
<evidence type="ECO:0000256" key="4">
    <source>
        <dbReference type="ARBA" id="ARBA00023235"/>
    </source>
</evidence>
<organism evidence="7 8">
    <name type="scientific">Nocardia terpenica</name>
    <dbReference type="NCBI Taxonomy" id="455432"/>
    <lineage>
        <taxon>Bacteria</taxon>
        <taxon>Bacillati</taxon>
        <taxon>Actinomycetota</taxon>
        <taxon>Actinomycetes</taxon>
        <taxon>Mycobacteriales</taxon>
        <taxon>Nocardiaceae</taxon>
        <taxon>Nocardia</taxon>
    </lineage>
</organism>
<reference evidence="7 8" key="1">
    <citation type="journal article" date="2019" name="ACS Chem. Biol.">
        <title>Identification and Mobilization of a Cryptic Antibiotic Biosynthesis Gene Locus from a Human-Pathogenic Nocardia Isolate.</title>
        <authorList>
            <person name="Herisse M."/>
            <person name="Ishida K."/>
            <person name="Porter J.L."/>
            <person name="Howden B."/>
            <person name="Hertweck C."/>
            <person name="Stinear T.P."/>
            <person name="Pidot S.J."/>
        </authorList>
    </citation>
    <scope>NUCLEOTIDE SEQUENCE [LARGE SCALE GENOMIC DNA]</scope>
    <source>
        <strain evidence="7 8">AUSMDU00012715</strain>
    </source>
</reference>
<dbReference type="InterPro" id="IPR006400">
    <property type="entry name" value="Hopene-cyclase"/>
</dbReference>
<protein>
    <submittedName>
        <fullName evidence="7">Squalene--hopene cyclase</fullName>
        <ecNumber evidence="7">5.4.99.17</ecNumber>
    </submittedName>
</protein>
<dbReference type="SFLD" id="SFLDG01016">
    <property type="entry name" value="Prenyltransferase_Like_2"/>
    <property type="match status" value="1"/>
</dbReference>
<dbReference type="GO" id="GO:0005811">
    <property type="term" value="C:lipid droplet"/>
    <property type="evidence" value="ECO:0007669"/>
    <property type="project" value="InterPro"/>
</dbReference>
<proteinExistence type="inferred from homology"/>
<evidence type="ECO:0000259" key="5">
    <source>
        <dbReference type="Pfam" id="PF13243"/>
    </source>
</evidence>
<dbReference type="EMBL" id="CP046173">
    <property type="protein sequence ID" value="QIS21074.1"/>
    <property type="molecule type" value="Genomic_DNA"/>
</dbReference>
<dbReference type="RefSeq" id="WP_167488381.1">
    <property type="nucleotide sequence ID" value="NZ_CP046173.1"/>
</dbReference>
<dbReference type="InterPro" id="IPR018333">
    <property type="entry name" value="Squalene_cyclase"/>
</dbReference>
<dbReference type="Pfam" id="PF13243">
    <property type="entry name" value="SQHop_cyclase_C"/>
    <property type="match status" value="1"/>
</dbReference>
<evidence type="ECO:0000313" key="7">
    <source>
        <dbReference type="EMBL" id="QIS21074.1"/>
    </source>
</evidence>
<dbReference type="NCBIfam" id="TIGR01787">
    <property type="entry name" value="squalene_cyclas"/>
    <property type="match status" value="1"/>
</dbReference>
<evidence type="ECO:0000256" key="3">
    <source>
        <dbReference type="ARBA" id="ARBA00022737"/>
    </source>
</evidence>
<dbReference type="Pfam" id="PF13249">
    <property type="entry name" value="SQHop_cyclase_N"/>
    <property type="match status" value="1"/>
</dbReference>
<dbReference type="UniPathway" id="UPA00337"/>
<comment type="pathway">
    <text evidence="1">Secondary metabolite biosynthesis; hopanoid biosynthesis.</text>
</comment>
<dbReference type="InterPro" id="IPR008930">
    <property type="entry name" value="Terpenoid_cyclase/PrenylTrfase"/>
</dbReference>
<dbReference type="InterPro" id="IPR032697">
    <property type="entry name" value="SQ_cyclase_N"/>
</dbReference>
<name>A0A6G9Z6J5_9NOCA</name>
<dbReference type="InterPro" id="IPR032696">
    <property type="entry name" value="SQ_cyclase_C"/>
</dbReference>
<dbReference type="CDD" id="cd02892">
    <property type="entry name" value="SQCY_1"/>
    <property type="match status" value="1"/>
</dbReference>
<keyword evidence="4 7" id="KW-0413">Isomerase</keyword>
<dbReference type="Proteomes" id="UP000500953">
    <property type="component" value="Chromosome"/>
</dbReference>
<dbReference type="GO" id="GO:0016104">
    <property type="term" value="P:triterpenoid biosynthetic process"/>
    <property type="evidence" value="ECO:0007669"/>
    <property type="project" value="InterPro"/>
</dbReference>
<evidence type="ECO:0000259" key="6">
    <source>
        <dbReference type="Pfam" id="PF13249"/>
    </source>
</evidence>
<sequence length="638" mass="69631">MTATDPDLTTPSTAAAATDALGAAVGHLRALQHETGWWKGELATNVTMDAEDLLLREFLGISTPAVTEPAARWIRSQQRPDGTWATFHDGPGDLSTTVEAWVALRLAGDAADAPHLRAAAEFVRASGGVENSRVFTRIWLALFGLWSWDDLPNLPPELVFLPSWFPLNIYDWGCWARQTVVPLTVVATLRPSRPLPFGINELRSGAPRPKRQSILGLAGLFQRLDSVLHGYARYPVAPMRNLAMRRAAEWILARQEADGGWGGIQPPWVYSLLALHLLGYPLDHPAIRAGIEGLDGFTVREHTPDGEVRRLEACQSPVWDTGLAVAALLDAGVPGDDPAVLRATDWLLGEQITGGGDWQVRRPRLESGGWAFEFANDAYPDTDDTAEIVLALHRVSHPDPARLAAAVDRAAEWTVGMQSRDGGWGAFDADNTSTLPMKLPFCDFGAVTDPPSADVTAHAVEMMAALGRGAEPACRRGVRWLLDHQESDGSWFGRWGANYVYGTGAAVPALVAAGLNPRSTPIRAALAWLEEHQNPDGGWGEDLRSYRDPAWIGRGASTASQTAWALLALLAADPDSPAVDRGIAWLLDTQRPDGTWDEDHYTGTGFPGDFYINYHLYRLVFPIWALGRYTRARQRPTP</sequence>
<dbReference type="Gene3D" id="1.50.10.20">
    <property type="match status" value="2"/>
</dbReference>
<dbReference type="EC" id="5.4.99.17" evidence="7"/>
<comment type="similarity">
    <text evidence="2">Belongs to the terpene cyclase/mutase family.</text>
</comment>
<dbReference type="PANTHER" id="PTHR11764:SF20">
    <property type="entry name" value="LANOSTEROL SYNTHASE"/>
    <property type="match status" value="1"/>
</dbReference>
<dbReference type="AlphaFoldDB" id="A0A6G9Z6J5"/>